<organism evidence="1 2">
    <name type="scientific">Aegilops tauschii subsp. strangulata</name>
    <name type="common">Goatgrass</name>
    <dbReference type="NCBI Taxonomy" id="200361"/>
    <lineage>
        <taxon>Eukaryota</taxon>
        <taxon>Viridiplantae</taxon>
        <taxon>Streptophyta</taxon>
        <taxon>Embryophyta</taxon>
        <taxon>Tracheophyta</taxon>
        <taxon>Spermatophyta</taxon>
        <taxon>Magnoliopsida</taxon>
        <taxon>Liliopsida</taxon>
        <taxon>Poales</taxon>
        <taxon>Poaceae</taxon>
        <taxon>BOP clade</taxon>
        <taxon>Pooideae</taxon>
        <taxon>Triticodae</taxon>
        <taxon>Triticeae</taxon>
        <taxon>Triticinae</taxon>
        <taxon>Aegilops</taxon>
    </lineage>
</organism>
<dbReference type="EnsemblPlants" id="AET3Gv20115600.22">
    <property type="protein sequence ID" value="AET3Gv20115600.22"/>
    <property type="gene ID" value="AET3Gv20115600"/>
</dbReference>
<dbReference type="Gramene" id="AET3Gv20115600.33">
    <property type="protein sequence ID" value="AET3Gv20115600.33"/>
    <property type="gene ID" value="AET3Gv20115600"/>
</dbReference>
<reference evidence="2" key="2">
    <citation type="journal article" date="2017" name="Nat. Plants">
        <title>The Aegilops tauschii genome reveals multiple impacts of transposons.</title>
        <authorList>
            <person name="Zhao G."/>
            <person name="Zou C."/>
            <person name="Li K."/>
            <person name="Wang K."/>
            <person name="Li T."/>
            <person name="Gao L."/>
            <person name="Zhang X."/>
            <person name="Wang H."/>
            <person name="Yang Z."/>
            <person name="Liu X."/>
            <person name="Jiang W."/>
            <person name="Mao L."/>
            <person name="Kong X."/>
            <person name="Jiao Y."/>
            <person name="Jia J."/>
        </authorList>
    </citation>
    <scope>NUCLEOTIDE SEQUENCE [LARGE SCALE GENOMIC DNA]</scope>
    <source>
        <strain evidence="2">cv. AL8/78</strain>
    </source>
</reference>
<dbReference type="EnsemblPlants" id="AET3Gv20115600.33">
    <property type="protein sequence ID" value="AET3Gv20115600.33"/>
    <property type="gene ID" value="AET3Gv20115600"/>
</dbReference>
<accession>A0A453DVE2</accession>
<keyword evidence="2" id="KW-1185">Reference proteome</keyword>
<dbReference type="AlphaFoldDB" id="A0A453DVE2"/>
<reference evidence="1" key="4">
    <citation type="submission" date="2019-03" db="UniProtKB">
        <authorList>
            <consortium name="EnsemblPlants"/>
        </authorList>
    </citation>
    <scope>IDENTIFICATION</scope>
</reference>
<dbReference type="Gramene" id="AET3Gv20115600.4">
    <property type="protein sequence ID" value="AET3Gv20115600.4"/>
    <property type="gene ID" value="AET3Gv20115600"/>
</dbReference>
<evidence type="ECO:0000313" key="1">
    <source>
        <dbReference type="EnsemblPlants" id="AET3Gv20115600.4"/>
    </source>
</evidence>
<sequence length="79" mass="9332">MEFLWHTLILVIRIKHRWKTMDLIMDELEDTRISNPCIHQSHSYPGQAHAIICCGRFRKRPRAQSSFAKMEDTRLTHGA</sequence>
<dbReference type="EnsemblPlants" id="AET3Gv20115600.8">
    <property type="protein sequence ID" value="AET3Gv20115600.8"/>
    <property type="gene ID" value="AET3Gv20115600"/>
</dbReference>
<dbReference type="Proteomes" id="UP000015105">
    <property type="component" value="Chromosome 3D"/>
</dbReference>
<dbReference type="Gramene" id="AET3Gv20115600.38">
    <property type="protein sequence ID" value="AET3Gv20115600.38"/>
    <property type="gene ID" value="AET3Gv20115600"/>
</dbReference>
<dbReference type="EnsemblPlants" id="AET3Gv20115600.38">
    <property type="protein sequence ID" value="AET3Gv20115600.38"/>
    <property type="gene ID" value="AET3Gv20115600"/>
</dbReference>
<evidence type="ECO:0000313" key="2">
    <source>
        <dbReference type="Proteomes" id="UP000015105"/>
    </source>
</evidence>
<protein>
    <submittedName>
        <fullName evidence="1">Uncharacterized protein</fullName>
    </submittedName>
</protein>
<dbReference type="Gramene" id="AET3Gv20115600.8">
    <property type="protein sequence ID" value="AET3Gv20115600.8"/>
    <property type="gene ID" value="AET3Gv20115600"/>
</dbReference>
<reference evidence="1" key="3">
    <citation type="journal article" date="2017" name="Nature">
        <title>Genome sequence of the progenitor of the wheat D genome Aegilops tauschii.</title>
        <authorList>
            <person name="Luo M.C."/>
            <person name="Gu Y.Q."/>
            <person name="Puiu D."/>
            <person name="Wang H."/>
            <person name="Twardziok S.O."/>
            <person name="Deal K.R."/>
            <person name="Huo N."/>
            <person name="Zhu T."/>
            <person name="Wang L."/>
            <person name="Wang Y."/>
            <person name="McGuire P.E."/>
            <person name="Liu S."/>
            <person name="Long H."/>
            <person name="Ramasamy R.K."/>
            <person name="Rodriguez J.C."/>
            <person name="Van S.L."/>
            <person name="Yuan L."/>
            <person name="Wang Z."/>
            <person name="Xia Z."/>
            <person name="Xiao L."/>
            <person name="Anderson O.D."/>
            <person name="Ouyang S."/>
            <person name="Liang Y."/>
            <person name="Zimin A.V."/>
            <person name="Pertea G."/>
            <person name="Qi P."/>
            <person name="Bennetzen J.L."/>
            <person name="Dai X."/>
            <person name="Dawson M.W."/>
            <person name="Muller H.G."/>
            <person name="Kugler K."/>
            <person name="Rivarola-Duarte L."/>
            <person name="Spannagl M."/>
            <person name="Mayer K.F.X."/>
            <person name="Lu F.H."/>
            <person name="Bevan M.W."/>
            <person name="Leroy P."/>
            <person name="Li P."/>
            <person name="You F.M."/>
            <person name="Sun Q."/>
            <person name="Liu Z."/>
            <person name="Lyons E."/>
            <person name="Wicker T."/>
            <person name="Salzberg S.L."/>
            <person name="Devos K.M."/>
            <person name="Dvorak J."/>
        </authorList>
    </citation>
    <scope>NUCLEOTIDE SEQUENCE [LARGE SCALE GENOMIC DNA]</scope>
    <source>
        <strain evidence="1">cv. AL8/78</strain>
    </source>
</reference>
<dbReference type="EnsemblPlants" id="AET3Gv20115600.30">
    <property type="protein sequence ID" value="AET3Gv20115600.30"/>
    <property type="gene ID" value="AET3Gv20115600"/>
</dbReference>
<name>A0A453DVE2_AEGTS</name>
<dbReference type="Gramene" id="AET3Gv20115600.6">
    <property type="protein sequence ID" value="AET3Gv20115600.6"/>
    <property type="gene ID" value="AET3Gv20115600"/>
</dbReference>
<proteinExistence type="predicted"/>
<reference evidence="2" key="1">
    <citation type="journal article" date="2014" name="Science">
        <title>Ancient hybridizations among the ancestral genomes of bread wheat.</title>
        <authorList>
            <consortium name="International Wheat Genome Sequencing Consortium,"/>
            <person name="Marcussen T."/>
            <person name="Sandve S.R."/>
            <person name="Heier L."/>
            <person name="Spannagl M."/>
            <person name="Pfeifer M."/>
            <person name="Jakobsen K.S."/>
            <person name="Wulff B.B."/>
            <person name="Steuernagel B."/>
            <person name="Mayer K.F."/>
            <person name="Olsen O.A."/>
        </authorList>
    </citation>
    <scope>NUCLEOTIDE SEQUENCE [LARGE SCALE GENOMIC DNA]</scope>
    <source>
        <strain evidence="2">cv. AL8/78</strain>
    </source>
</reference>
<dbReference type="EnsemblPlants" id="AET3Gv20115600.4">
    <property type="protein sequence ID" value="AET3Gv20115600.4"/>
    <property type="gene ID" value="AET3Gv20115600"/>
</dbReference>
<dbReference type="EnsemblPlants" id="AET3Gv20115600.6">
    <property type="protein sequence ID" value="AET3Gv20115600.6"/>
    <property type="gene ID" value="AET3Gv20115600"/>
</dbReference>
<reference evidence="1" key="5">
    <citation type="journal article" date="2021" name="G3 (Bethesda)">
        <title>Aegilops tauschii genome assembly Aet v5.0 features greater sequence contiguity and improved annotation.</title>
        <authorList>
            <person name="Wang L."/>
            <person name="Zhu T."/>
            <person name="Rodriguez J.C."/>
            <person name="Deal K.R."/>
            <person name="Dubcovsky J."/>
            <person name="McGuire P.E."/>
            <person name="Lux T."/>
            <person name="Spannagl M."/>
            <person name="Mayer K.F.X."/>
            <person name="Baldrich P."/>
            <person name="Meyers B.C."/>
            <person name="Huo N."/>
            <person name="Gu Y.Q."/>
            <person name="Zhou H."/>
            <person name="Devos K.M."/>
            <person name="Bennetzen J.L."/>
            <person name="Unver T."/>
            <person name="Budak H."/>
            <person name="Gulick P.J."/>
            <person name="Galiba G."/>
            <person name="Kalapos B."/>
            <person name="Nelson D.R."/>
            <person name="Li P."/>
            <person name="You F.M."/>
            <person name="Luo M.C."/>
            <person name="Dvorak J."/>
        </authorList>
    </citation>
    <scope>NUCLEOTIDE SEQUENCE [LARGE SCALE GENOMIC DNA]</scope>
    <source>
        <strain evidence="1">cv. AL8/78</strain>
    </source>
</reference>
<dbReference type="Gramene" id="AET3Gv20115600.22">
    <property type="protein sequence ID" value="AET3Gv20115600.22"/>
    <property type="gene ID" value="AET3Gv20115600"/>
</dbReference>
<dbReference type="Gramene" id="AET3Gv20115600.30">
    <property type="protein sequence ID" value="AET3Gv20115600.30"/>
    <property type="gene ID" value="AET3Gv20115600"/>
</dbReference>